<evidence type="ECO:0000313" key="2">
    <source>
        <dbReference type="Proteomes" id="UP000092993"/>
    </source>
</evidence>
<dbReference type="Proteomes" id="UP000092993">
    <property type="component" value="Unassembled WGS sequence"/>
</dbReference>
<proteinExistence type="predicted"/>
<protein>
    <submittedName>
        <fullName evidence="1">Uncharacterized protein</fullName>
    </submittedName>
</protein>
<reference evidence="1 2" key="1">
    <citation type="submission" date="2016-03" db="EMBL/GenBank/DDBJ databases">
        <title>Whole genome sequencing of Grifola frondosa 9006-11.</title>
        <authorList>
            <person name="Min B."/>
            <person name="Park H."/>
            <person name="Kim J.-G."/>
            <person name="Cho H."/>
            <person name="Oh Y.-L."/>
            <person name="Kong W.-S."/>
            <person name="Choi I.-G."/>
        </authorList>
    </citation>
    <scope>NUCLEOTIDE SEQUENCE [LARGE SCALE GENOMIC DNA]</scope>
    <source>
        <strain evidence="1 2">9006-11</strain>
    </source>
</reference>
<keyword evidence="2" id="KW-1185">Reference proteome</keyword>
<sequence>MLSAKPPPLSARAHHPLGRRRRGVIYARGWANAADLYALRDRFHRPLITQPICFRFHNEDNTHLVAIIPSPSIAVDNTHPVAIDTRLETRHLPNGKHMSPRLCPEEA</sequence>
<evidence type="ECO:0000313" key="1">
    <source>
        <dbReference type="EMBL" id="OBZ71866.1"/>
    </source>
</evidence>
<accession>A0A1C7M639</accession>
<gene>
    <name evidence="1" type="ORF">A0H81_08083</name>
</gene>
<comment type="caution">
    <text evidence="1">The sequence shown here is derived from an EMBL/GenBank/DDBJ whole genome shotgun (WGS) entry which is preliminary data.</text>
</comment>
<dbReference type="AlphaFoldDB" id="A0A1C7M639"/>
<name>A0A1C7M639_GRIFR</name>
<dbReference type="EMBL" id="LUGG01000010">
    <property type="protein sequence ID" value="OBZ71866.1"/>
    <property type="molecule type" value="Genomic_DNA"/>
</dbReference>
<organism evidence="1 2">
    <name type="scientific">Grifola frondosa</name>
    <name type="common">Maitake</name>
    <name type="synonym">Polyporus frondosus</name>
    <dbReference type="NCBI Taxonomy" id="5627"/>
    <lineage>
        <taxon>Eukaryota</taxon>
        <taxon>Fungi</taxon>
        <taxon>Dikarya</taxon>
        <taxon>Basidiomycota</taxon>
        <taxon>Agaricomycotina</taxon>
        <taxon>Agaricomycetes</taxon>
        <taxon>Polyporales</taxon>
        <taxon>Grifolaceae</taxon>
        <taxon>Grifola</taxon>
    </lineage>
</organism>